<keyword evidence="3" id="KW-1185">Reference proteome</keyword>
<sequence length="100" mass="11715">MSDESNIRFEMRKVTAIEWVILDHSVPRDHPQHTVACVYEIDDLEYDVVWLRDFGLAEHYMSPAEVLDDLIRVSQRSTRSPSRRPVPIPHRPPRAERIPA</sequence>
<organism evidence="2 3">
    <name type="scientific">Microbacterium salsuginis</name>
    <dbReference type="NCBI Taxonomy" id="2722803"/>
    <lineage>
        <taxon>Bacteria</taxon>
        <taxon>Bacillati</taxon>
        <taxon>Actinomycetota</taxon>
        <taxon>Actinomycetes</taxon>
        <taxon>Micrococcales</taxon>
        <taxon>Microbacteriaceae</taxon>
        <taxon>Microbacterium</taxon>
    </lineage>
</organism>
<dbReference type="Proteomes" id="UP001429745">
    <property type="component" value="Unassembled WGS sequence"/>
</dbReference>
<evidence type="ECO:0000313" key="3">
    <source>
        <dbReference type="Proteomes" id="UP001429745"/>
    </source>
</evidence>
<feature type="region of interest" description="Disordered" evidence="1">
    <location>
        <begin position="74"/>
        <end position="100"/>
    </location>
</feature>
<comment type="caution">
    <text evidence="2">The sequence shown here is derived from an EMBL/GenBank/DDBJ whole genome shotgun (WGS) entry which is preliminary data.</text>
</comment>
<protein>
    <submittedName>
        <fullName evidence="2">Uncharacterized protein</fullName>
    </submittedName>
</protein>
<proteinExistence type="predicted"/>
<gene>
    <name evidence="2" type="ORF">HF576_05015</name>
</gene>
<reference evidence="2 3" key="1">
    <citation type="submission" date="2020-04" db="EMBL/GenBank/DDBJ databases">
        <title>CFH 90308 Microbacterium sp.</title>
        <authorList>
            <person name="Nie G."/>
            <person name="Ming H."/>
            <person name="Xia T."/>
        </authorList>
    </citation>
    <scope>NUCLEOTIDE SEQUENCE [LARGE SCALE GENOMIC DNA]</scope>
    <source>
        <strain evidence="2 3">CFH 90308</strain>
    </source>
</reference>
<feature type="compositionally biased region" description="Low complexity" evidence="1">
    <location>
        <begin position="74"/>
        <end position="83"/>
    </location>
</feature>
<name>A0ABX1KB29_9MICO</name>
<accession>A0ABX1KB29</accession>
<evidence type="ECO:0000256" key="1">
    <source>
        <dbReference type="SAM" id="MobiDB-lite"/>
    </source>
</evidence>
<evidence type="ECO:0000313" key="2">
    <source>
        <dbReference type="EMBL" id="NLP83198.1"/>
    </source>
</evidence>
<dbReference type="RefSeq" id="WP_168911633.1">
    <property type="nucleotide sequence ID" value="NZ_JABACI010000001.1"/>
</dbReference>
<dbReference type="EMBL" id="JABACI010000001">
    <property type="protein sequence ID" value="NLP83198.1"/>
    <property type="molecule type" value="Genomic_DNA"/>
</dbReference>